<dbReference type="PANTHER" id="PTHR31988:SF19">
    <property type="entry name" value="9-O-ACETYL-N-ACETYLNEURAMINIC ACID DEACETYLASE-RELATED"/>
    <property type="match status" value="1"/>
</dbReference>
<evidence type="ECO:0000313" key="5">
    <source>
        <dbReference type="Proteomes" id="UP000509458"/>
    </source>
</evidence>
<dbReference type="GO" id="GO:0046555">
    <property type="term" value="F:acetylxylan esterase activity"/>
    <property type="evidence" value="ECO:0007669"/>
    <property type="project" value="UniProtKB-EC"/>
</dbReference>
<dbReference type="Proteomes" id="UP000509458">
    <property type="component" value="Chromosome"/>
</dbReference>
<organism evidence="4 5">
    <name type="scientific">Alteromonas macleodii</name>
    <name type="common">Pseudoalteromonas macleodii</name>
    <dbReference type="NCBI Taxonomy" id="28108"/>
    <lineage>
        <taxon>Bacteria</taxon>
        <taxon>Pseudomonadati</taxon>
        <taxon>Pseudomonadota</taxon>
        <taxon>Gammaproteobacteria</taxon>
        <taxon>Alteromonadales</taxon>
        <taxon>Alteromonadaceae</taxon>
        <taxon>Alteromonas/Salinimonas group</taxon>
        <taxon>Alteromonas</taxon>
    </lineage>
</organism>
<keyword evidence="1 4" id="KW-0378">Hydrolase</keyword>
<feature type="chain" id="PRO_5029687663" evidence="2">
    <location>
        <begin position="43"/>
        <end position="325"/>
    </location>
</feature>
<evidence type="ECO:0000259" key="3">
    <source>
        <dbReference type="Pfam" id="PF03629"/>
    </source>
</evidence>
<evidence type="ECO:0000313" key="4">
    <source>
        <dbReference type="EMBL" id="CAB9493947.1"/>
    </source>
</evidence>
<dbReference type="Gene3D" id="3.40.50.1110">
    <property type="entry name" value="SGNH hydrolase"/>
    <property type="match status" value="1"/>
</dbReference>
<feature type="signal peptide" evidence="2">
    <location>
        <begin position="1"/>
        <end position="42"/>
    </location>
</feature>
<dbReference type="AlphaFoldDB" id="A0A6T9XZR4"/>
<dbReference type="InterPro" id="IPR005181">
    <property type="entry name" value="SASA"/>
</dbReference>
<protein>
    <submittedName>
        <fullName evidence="4">Acetyl xylan esterase, family CE6</fullName>
        <ecNumber evidence="4">3.1.1.72</ecNumber>
    </submittedName>
</protein>
<name>A0A6T9XZR4_ALTMA</name>
<dbReference type="InterPro" id="IPR036514">
    <property type="entry name" value="SGNH_hydro_sf"/>
</dbReference>
<reference evidence="4 5" key="1">
    <citation type="submission" date="2020-06" db="EMBL/GenBank/DDBJ databases">
        <authorList>
            <person name="Duchaud E."/>
        </authorList>
    </citation>
    <scope>NUCLEOTIDE SEQUENCE [LARGE SCALE GENOMIC DNA]</scope>
    <source>
        <strain evidence="4">Alteromonas fortis</strain>
    </source>
</reference>
<dbReference type="EC" id="3.1.1.72" evidence="4"/>
<dbReference type="PANTHER" id="PTHR31988">
    <property type="entry name" value="ESTERASE, PUTATIVE (DUF303)-RELATED"/>
    <property type="match status" value="1"/>
</dbReference>
<dbReference type="EMBL" id="LR812090">
    <property type="protein sequence ID" value="CAB9493947.1"/>
    <property type="molecule type" value="Genomic_DNA"/>
</dbReference>
<dbReference type="InterPro" id="IPR052940">
    <property type="entry name" value="Carb_Esterase_6"/>
</dbReference>
<dbReference type="SUPFAM" id="SSF52266">
    <property type="entry name" value="SGNH hydrolase"/>
    <property type="match status" value="1"/>
</dbReference>
<proteinExistence type="predicted"/>
<feature type="domain" description="Sialate O-acetylesterase" evidence="3">
    <location>
        <begin position="48"/>
        <end position="314"/>
    </location>
</feature>
<gene>
    <name evidence="4" type="ORF">ALFOR1_30881</name>
</gene>
<evidence type="ECO:0000256" key="2">
    <source>
        <dbReference type="SAM" id="SignalP"/>
    </source>
</evidence>
<evidence type="ECO:0000256" key="1">
    <source>
        <dbReference type="ARBA" id="ARBA00022801"/>
    </source>
</evidence>
<sequence length="325" mass="35825">MIMFTSSLNGSIKYAKNYMKNCITKNTAIVCLASLISCSSVADEYLTFFMAGQSNMDGYGYVSDLPRSLTKEQDVMIFHGNGVFDNQENGGVGKWDKLKPGHGTGFKSDGKANALSERFGAELTFAKAIEQQYPNKKIAIIKYAVGGTGLALNTGYSNWYPNFNEGKGLNQYDFALETINNAYSFIDIDGDGEPDTLKPMGVIWMQGEADAHASEASANAYLDNLTSLMQLFRAALRTDDLPVVIGKITDSEMGEEDIMPYIERVHLAQQLFVESDNCATYMSNSDTYSYGDDPWHYTSESFIQMGKDFASAYKQAVEKCGFGVD</sequence>
<dbReference type="Pfam" id="PF03629">
    <property type="entry name" value="SASA"/>
    <property type="match status" value="1"/>
</dbReference>
<accession>A0A6T9XZR4</accession>
<keyword evidence="2" id="KW-0732">Signal</keyword>